<evidence type="ECO:0008006" key="5">
    <source>
        <dbReference type="Google" id="ProtNLM"/>
    </source>
</evidence>
<dbReference type="RefSeq" id="WP_055263428.1">
    <property type="nucleotide sequence ID" value="NZ_CP184331.1"/>
</dbReference>
<dbReference type="Gene3D" id="2.60.120.260">
    <property type="entry name" value="Galactose-binding domain-like"/>
    <property type="match status" value="1"/>
</dbReference>
<evidence type="ECO:0000313" key="3">
    <source>
        <dbReference type="Proteomes" id="UP000095495"/>
    </source>
</evidence>
<organism evidence="1 3">
    <name type="scientific">Roseburia faecis</name>
    <dbReference type="NCBI Taxonomy" id="301302"/>
    <lineage>
        <taxon>Bacteria</taxon>
        <taxon>Bacillati</taxon>
        <taxon>Bacillota</taxon>
        <taxon>Clostridia</taxon>
        <taxon>Lachnospirales</taxon>
        <taxon>Lachnospiraceae</taxon>
        <taxon>Roseburia</taxon>
    </lineage>
</organism>
<sequence length="186" mass="21416">MKRKIGTAVLLMVSILIINVDGTYAKTSKNLLKNPGFESSDFSMWKYKGTGMDKLDYYTEDPVGIWNKKDDCHSGNYTFHFWSTYKHHFKLEQTISKKKLNKNKTYKASVYIQGDEVGADAEIYLYVIADGKKYVSGMVELDGWQDWKKLTIDNIRCKKGNVKIGIYVDHAADGWGMIDDFYFGQE</sequence>
<evidence type="ECO:0000313" key="2">
    <source>
        <dbReference type="EMBL" id="MTR80629.1"/>
    </source>
</evidence>
<dbReference type="EMBL" id="CYXV01000012">
    <property type="protein sequence ID" value="CUN08269.1"/>
    <property type="molecule type" value="Genomic_DNA"/>
</dbReference>
<reference evidence="1 3" key="1">
    <citation type="submission" date="2015-09" db="EMBL/GenBank/DDBJ databases">
        <authorList>
            <consortium name="Pathogen Informatics"/>
        </authorList>
    </citation>
    <scope>NUCLEOTIDE SEQUENCE [LARGE SCALE GENOMIC DNA]</scope>
    <source>
        <strain evidence="1 3">2789STDY5608863</strain>
    </source>
</reference>
<evidence type="ECO:0000313" key="4">
    <source>
        <dbReference type="Proteomes" id="UP000446657"/>
    </source>
</evidence>
<dbReference type="EMBL" id="WNAL01000003">
    <property type="protein sequence ID" value="MTR80629.1"/>
    <property type="molecule type" value="Genomic_DNA"/>
</dbReference>
<proteinExistence type="predicted"/>
<gene>
    <name evidence="1" type="ORF">ERS852420_02578</name>
    <name evidence="2" type="ORF">GMD30_02675</name>
</gene>
<dbReference type="Proteomes" id="UP000095495">
    <property type="component" value="Unassembled WGS sequence"/>
</dbReference>
<name>A0A173U0P7_9FIRM</name>
<evidence type="ECO:0000313" key="1">
    <source>
        <dbReference type="EMBL" id="CUN08269.1"/>
    </source>
</evidence>
<reference evidence="2 4" key="2">
    <citation type="journal article" date="2019" name="Nat. Med.">
        <title>A library of human gut bacterial isolates paired with longitudinal multiomics data enables mechanistic microbiome research.</title>
        <authorList>
            <person name="Poyet M."/>
            <person name="Groussin M."/>
            <person name="Gibbons S.M."/>
            <person name="Avila-Pacheco J."/>
            <person name="Jiang X."/>
            <person name="Kearney S.M."/>
            <person name="Perrotta A.R."/>
            <person name="Berdy B."/>
            <person name="Zhao S."/>
            <person name="Lieberman T.D."/>
            <person name="Swanson P.K."/>
            <person name="Smith M."/>
            <person name="Roesemann S."/>
            <person name="Alexander J.E."/>
            <person name="Rich S.A."/>
            <person name="Livny J."/>
            <person name="Vlamakis H."/>
            <person name="Clish C."/>
            <person name="Bullock K."/>
            <person name="Deik A."/>
            <person name="Scott J."/>
            <person name="Pierce K.A."/>
            <person name="Xavier R.J."/>
            <person name="Alm E.J."/>
        </authorList>
    </citation>
    <scope>NUCLEOTIDE SEQUENCE [LARGE SCALE GENOMIC DNA]</scope>
    <source>
        <strain evidence="2 4">BIOML-A1</strain>
    </source>
</reference>
<dbReference type="AlphaFoldDB" id="A0A173U0P7"/>
<dbReference type="Proteomes" id="UP000446657">
    <property type="component" value="Unassembled WGS sequence"/>
</dbReference>
<protein>
    <recommendedName>
        <fullName evidence="5">CBM-cenC domain-containing protein</fullName>
    </recommendedName>
</protein>
<accession>A0A173U0P7</accession>